<sequence length="163" mass="18687">MFADSRSLLLQGITVVRGQRYNFSNVFCVEEKLHFFNFIFIVLQSKHNLCFVKTTTGSEGCVTVSNLKNVGFDKWEKLIARQLIFFFFSQKIYFHSSSISSSSIKRQIYIIGRKPFDLKSLGASDGYLVNHNPHDPQGPISCLNFILTTTRAYAFHSNDHITF</sequence>
<reference evidence="1 2" key="1">
    <citation type="submission" date="2019-04" db="EMBL/GenBank/DDBJ databases">
        <title>An improved genome assembly and genetic linkage map for asparagus bean, Vigna unguiculata ssp. sesquipedialis.</title>
        <authorList>
            <person name="Xia Q."/>
            <person name="Zhang R."/>
            <person name="Dong Y."/>
        </authorList>
    </citation>
    <scope>NUCLEOTIDE SEQUENCE [LARGE SCALE GENOMIC DNA]</scope>
    <source>
        <tissue evidence="1">Leaf</tissue>
    </source>
</reference>
<gene>
    <name evidence="1" type="ORF">DEO72_LG7g2636</name>
</gene>
<dbReference type="AlphaFoldDB" id="A0A4D6MIJ1"/>
<dbReference type="Proteomes" id="UP000501690">
    <property type="component" value="Linkage Group LG7"/>
</dbReference>
<protein>
    <submittedName>
        <fullName evidence="1">Uncharacterized protein</fullName>
    </submittedName>
</protein>
<accession>A0A4D6MIJ1</accession>
<evidence type="ECO:0000313" key="1">
    <source>
        <dbReference type="EMBL" id="QCE01340.1"/>
    </source>
</evidence>
<proteinExistence type="predicted"/>
<keyword evidence="2" id="KW-1185">Reference proteome</keyword>
<evidence type="ECO:0000313" key="2">
    <source>
        <dbReference type="Proteomes" id="UP000501690"/>
    </source>
</evidence>
<name>A0A4D6MIJ1_VIGUN</name>
<dbReference type="EMBL" id="CP039351">
    <property type="protein sequence ID" value="QCE01340.1"/>
    <property type="molecule type" value="Genomic_DNA"/>
</dbReference>
<organism evidence="1 2">
    <name type="scientific">Vigna unguiculata</name>
    <name type="common">Cowpea</name>
    <dbReference type="NCBI Taxonomy" id="3917"/>
    <lineage>
        <taxon>Eukaryota</taxon>
        <taxon>Viridiplantae</taxon>
        <taxon>Streptophyta</taxon>
        <taxon>Embryophyta</taxon>
        <taxon>Tracheophyta</taxon>
        <taxon>Spermatophyta</taxon>
        <taxon>Magnoliopsida</taxon>
        <taxon>eudicotyledons</taxon>
        <taxon>Gunneridae</taxon>
        <taxon>Pentapetalae</taxon>
        <taxon>rosids</taxon>
        <taxon>fabids</taxon>
        <taxon>Fabales</taxon>
        <taxon>Fabaceae</taxon>
        <taxon>Papilionoideae</taxon>
        <taxon>50 kb inversion clade</taxon>
        <taxon>NPAAA clade</taxon>
        <taxon>indigoferoid/millettioid clade</taxon>
        <taxon>Phaseoleae</taxon>
        <taxon>Vigna</taxon>
    </lineage>
</organism>